<accession>A0ABX1VJ08</accession>
<dbReference type="Proteomes" id="UP000609651">
    <property type="component" value="Unassembled WGS sequence"/>
</dbReference>
<sequence length="574" mass="59724">MSHADRELIVVSDLQTGALPADAADAFRRGVDDLDLPPALTLLPVGEGSGNALENVSVEQIESPARPVGVGRPVRLRATLRNHATTDRTVRAVLSVDGAEAGVQSVVVPAGGTVGALFVHPFDAPGTHAVAVTATPGDALPADDVGRTAVRVLGRLPVLLVDGAPSNRPLAGETDFLSIALTPLSFGAANLEGGKAADLIETSTLAPSELTAEALAEARLVVLANVDRLTDDALTALTEFVQTGGSLLIAAGDKVDLRWHRDRLFNDGAGLLPRAWTGVAGGDDAASRVLAERFDHPALEPFNDPANGDLTTAPVRRWMTVEQPKQDADDASEQNGGRVVARLDTADPLLIVKPFGRGTVVQMTTAVDADWSDLPLRPSFVPLMQGLAATLATRPAPPATLVPGEPAIASVPAAVEAVAAVAPDGRRSSVTAVESSEEEVDEGDGAPVVRLARYENTRLPGFYELSWPSAGPDDPAIARFAVSADPRESVPGTLSEAEGAALAERLGATIVTSAAEYRARDDRRRHGSELWRWVLAGLLAALFLELILQQRFSMVPGGRSLGAGTPDAAAGGTR</sequence>
<dbReference type="InterPro" id="IPR013783">
    <property type="entry name" value="Ig-like_fold"/>
</dbReference>
<evidence type="ECO:0000313" key="1">
    <source>
        <dbReference type="EMBL" id="NNJ28109.1"/>
    </source>
</evidence>
<dbReference type="SUPFAM" id="SSF52317">
    <property type="entry name" value="Class I glutamine amidotransferase-like"/>
    <property type="match status" value="1"/>
</dbReference>
<dbReference type="PANTHER" id="PTHR37464:SF1">
    <property type="entry name" value="BLL2463 PROTEIN"/>
    <property type="match status" value="1"/>
</dbReference>
<dbReference type="EMBL" id="WTPX01000297">
    <property type="protein sequence ID" value="NNJ28109.1"/>
    <property type="molecule type" value="Genomic_DNA"/>
</dbReference>
<protein>
    <recommendedName>
        <fullName evidence="3">CARDB domain-containing protein</fullName>
    </recommendedName>
</protein>
<dbReference type="InterPro" id="IPR029062">
    <property type="entry name" value="Class_I_gatase-like"/>
</dbReference>
<name>A0ABX1VJ08_9PLAN</name>
<dbReference type="PANTHER" id="PTHR37464">
    <property type="entry name" value="BLL2463 PROTEIN"/>
    <property type="match status" value="1"/>
</dbReference>
<evidence type="ECO:0000313" key="2">
    <source>
        <dbReference type="Proteomes" id="UP000609651"/>
    </source>
</evidence>
<keyword evidence="2" id="KW-1185">Reference proteome</keyword>
<dbReference type="Gene3D" id="2.60.40.10">
    <property type="entry name" value="Immunoglobulins"/>
    <property type="match status" value="1"/>
</dbReference>
<proteinExistence type="predicted"/>
<organism evidence="1 2">
    <name type="scientific">Alienimonas chondri</name>
    <dbReference type="NCBI Taxonomy" id="2681879"/>
    <lineage>
        <taxon>Bacteria</taxon>
        <taxon>Pseudomonadati</taxon>
        <taxon>Planctomycetota</taxon>
        <taxon>Planctomycetia</taxon>
        <taxon>Planctomycetales</taxon>
        <taxon>Planctomycetaceae</taxon>
        <taxon>Alienimonas</taxon>
    </lineage>
</organism>
<gene>
    <name evidence="1" type="ORF">LzC2_42200</name>
</gene>
<dbReference type="Gene3D" id="3.40.50.880">
    <property type="match status" value="1"/>
</dbReference>
<reference evidence="1 2" key="1">
    <citation type="journal article" date="2020" name="Syst. Appl. Microbiol.">
        <title>Alienimonas chondri sp. nov., a novel planctomycete isolated from the biofilm of the red alga Chondrus crispus.</title>
        <authorList>
            <person name="Vitorino I."/>
            <person name="Albuquerque L."/>
            <person name="Wiegand S."/>
            <person name="Kallscheuer N."/>
            <person name="da Costa M.S."/>
            <person name="Lobo-da-Cunha A."/>
            <person name="Jogler C."/>
            <person name="Lage O.M."/>
        </authorList>
    </citation>
    <scope>NUCLEOTIDE SEQUENCE [LARGE SCALE GENOMIC DNA]</scope>
    <source>
        <strain evidence="1 2">LzC2</strain>
    </source>
</reference>
<comment type="caution">
    <text evidence="1">The sequence shown here is derived from an EMBL/GenBank/DDBJ whole genome shotgun (WGS) entry which is preliminary data.</text>
</comment>
<evidence type="ECO:0008006" key="3">
    <source>
        <dbReference type="Google" id="ProtNLM"/>
    </source>
</evidence>